<sequence length="133" mass="15395">MGDNMEYIALTGMSERVISELRNHHPLTIEVRSPNNFFAAYKAKIGDFIFVTHVSPDDLRGGAMGIVAKVLKHQVMTHRMVQSNDLYYEEREMTMLRIQLEPRFIARVRRVTCNQMCKAAKVDAEEMPFFDAR</sequence>
<dbReference type="EMBL" id="CP003362">
    <property type="protein sequence ID" value="AGB48525.1"/>
    <property type="molecule type" value="Genomic_DNA"/>
</dbReference>
<dbReference type="HOGENOM" id="CLU_144580_1_0_2"/>
<dbReference type="InterPro" id="IPR007417">
    <property type="entry name" value="DUF473"/>
</dbReference>
<evidence type="ECO:0000313" key="1">
    <source>
        <dbReference type="EMBL" id="AGB48525.1"/>
    </source>
</evidence>
<dbReference type="Proteomes" id="UP000010866">
    <property type="component" value="Chromosome"/>
</dbReference>
<organism evidence="1 2">
    <name type="scientific">Methanomethylovorans hollandica (strain DSM 15978 / NBRC 107637 / DMS1)</name>
    <dbReference type="NCBI Taxonomy" id="867904"/>
    <lineage>
        <taxon>Archaea</taxon>
        <taxon>Methanobacteriati</taxon>
        <taxon>Methanobacteriota</taxon>
        <taxon>Stenosarchaea group</taxon>
        <taxon>Methanomicrobia</taxon>
        <taxon>Methanosarcinales</taxon>
        <taxon>Methanosarcinaceae</taxon>
        <taxon>Methanomethylovorans</taxon>
    </lineage>
</organism>
<evidence type="ECO:0000313" key="2">
    <source>
        <dbReference type="Proteomes" id="UP000010866"/>
    </source>
</evidence>
<name>L0KV02_METHD</name>
<reference evidence="2" key="1">
    <citation type="submission" date="2012-02" db="EMBL/GenBank/DDBJ databases">
        <title>Complete sequence of chromosome of Methanomethylovorans hollandica DSM 15978.</title>
        <authorList>
            <person name="Lucas S."/>
            <person name="Copeland A."/>
            <person name="Lapidus A."/>
            <person name="Glavina del Rio T."/>
            <person name="Dalin E."/>
            <person name="Tice H."/>
            <person name="Bruce D."/>
            <person name="Goodwin L."/>
            <person name="Pitluck S."/>
            <person name="Peters L."/>
            <person name="Mikhailova N."/>
            <person name="Held B."/>
            <person name="Kyrpides N."/>
            <person name="Mavromatis K."/>
            <person name="Ivanova N."/>
            <person name="Brettin T."/>
            <person name="Detter J.C."/>
            <person name="Han C."/>
            <person name="Larimer F."/>
            <person name="Land M."/>
            <person name="Hauser L."/>
            <person name="Markowitz V."/>
            <person name="Cheng J.-F."/>
            <person name="Hugenholtz P."/>
            <person name="Woyke T."/>
            <person name="Wu D."/>
            <person name="Spring S."/>
            <person name="Schroeder M."/>
            <person name="Brambilla E."/>
            <person name="Klenk H.-P."/>
            <person name="Eisen J.A."/>
        </authorList>
    </citation>
    <scope>NUCLEOTIDE SEQUENCE [LARGE SCALE GENOMIC DNA]</scope>
    <source>
        <strain evidence="2">DSM 15978 / NBRC 107637 / DMS1</strain>
    </source>
</reference>
<dbReference type="OrthoDB" id="49941at2157"/>
<dbReference type="Pfam" id="PF04322">
    <property type="entry name" value="DUF473"/>
    <property type="match status" value="1"/>
</dbReference>
<accession>L0KV02</accession>
<dbReference type="AlphaFoldDB" id="L0KV02"/>
<protein>
    <recommendedName>
        <fullName evidence="3">DUF473 domain-containing protein</fullName>
    </recommendedName>
</protein>
<gene>
    <name evidence="1" type="ordered locus">Metho_0247</name>
</gene>
<proteinExistence type="predicted"/>
<dbReference type="STRING" id="867904.Metho_0247"/>
<dbReference type="KEGG" id="mhz:Metho_0247"/>
<evidence type="ECO:0008006" key="3">
    <source>
        <dbReference type="Google" id="ProtNLM"/>
    </source>
</evidence>
<keyword evidence="2" id="KW-1185">Reference proteome</keyword>